<evidence type="ECO:0000256" key="4">
    <source>
        <dbReference type="ARBA" id="ARBA00022840"/>
    </source>
</evidence>
<protein>
    <submittedName>
        <fullName evidence="6">ABC transporter ATP-binding protein</fullName>
    </submittedName>
</protein>
<dbReference type="Proteomes" id="UP000195321">
    <property type="component" value="Unassembled WGS sequence"/>
</dbReference>
<dbReference type="SUPFAM" id="SSF52540">
    <property type="entry name" value="P-loop containing nucleoside triphosphate hydrolases"/>
    <property type="match status" value="1"/>
</dbReference>
<evidence type="ECO:0000313" key="7">
    <source>
        <dbReference type="Proteomes" id="UP000195321"/>
    </source>
</evidence>
<name>A0A1Y3M758_9BACI</name>
<organism evidence="6 7">
    <name type="scientific">Bacillus pseudomycoides</name>
    <dbReference type="NCBI Taxonomy" id="64104"/>
    <lineage>
        <taxon>Bacteria</taxon>
        <taxon>Bacillati</taxon>
        <taxon>Bacillota</taxon>
        <taxon>Bacilli</taxon>
        <taxon>Bacillales</taxon>
        <taxon>Bacillaceae</taxon>
        <taxon>Bacillus</taxon>
        <taxon>Bacillus cereus group</taxon>
    </lineage>
</organism>
<dbReference type="RefSeq" id="WP_088094620.1">
    <property type="nucleotide sequence ID" value="NZ_JBALMA010000309.1"/>
</dbReference>
<evidence type="ECO:0000259" key="5">
    <source>
        <dbReference type="PROSITE" id="PS50893"/>
    </source>
</evidence>
<evidence type="ECO:0000256" key="1">
    <source>
        <dbReference type="ARBA" id="ARBA00005417"/>
    </source>
</evidence>
<keyword evidence="2" id="KW-0813">Transport</keyword>
<dbReference type="PANTHER" id="PTHR43335:SF8">
    <property type="entry name" value="ABC TRANSPORTER, ATP-BINDING PROTEIN"/>
    <property type="match status" value="1"/>
</dbReference>
<dbReference type="GO" id="GO:0016887">
    <property type="term" value="F:ATP hydrolysis activity"/>
    <property type="evidence" value="ECO:0007669"/>
    <property type="project" value="InterPro"/>
</dbReference>
<comment type="caution">
    <text evidence="6">The sequence shown here is derived from an EMBL/GenBank/DDBJ whole genome shotgun (WGS) entry which is preliminary data.</text>
</comment>
<accession>A0A1Y3M758</accession>
<dbReference type="InterPro" id="IPR003593">
    <property type="entry name" value="AAA+_ATPase"/>
</dbReference>
<sequence length="305" mass="35111">MCNHIIKTVNLTKQFKSKTVIKNLNFTLKKGEICAIIGKNGAGKSTFFKMLSNQVLPTEGLIQLDNQEDKNLHLSRKKFSFLIEAPAFFDNFTAKQNLEYYRIQRGIENKNLIDELIRVVKLEEHTKVTFRNYSMGMKQRLGIALCLLSNPDCLVLDEPTNGLDAEGIRELRQLLINLNKERNTTILISSHVLSELQNIATRYVFFNKGKIIEDISAADFERKSLQHLKIKVNDTSLAIDLLKQFERNLQCEILEDNWIIIKNNVTNGSNINTFLTKNNIIVYEFKIEHHNLEGYFFNLLGGDLT</sequence>
<feature type="domain" description="ABC transporter" evidence="5">
    <location>
        <begin position="6"/>
        <end position="233"/>
    </location>
</feature>
<evidence type="ECO:0000256" key="2">
    <source>
        <dbReference type="ARBA" id="ARBA00022448"/>
    </source>
</evidence>
<evidence type="ECO:0000256" key="3">
    <source>
        <dbReference type="ARBA" id="ARBA00022741"/>
    </source>
</evidence>
<dbReference type="EMBL" id="MWPX01000053">
    <property type="protein sequence ID" value="OUM46275.1"/>
    <property type="molecule type" value="Genomic_DNA"/>
</dbReference>
<dbReference type="AlphaFoldDB" id="A0A1Y3M758"/>
<dbReference type="InterPro" id="IPR003439">
    <property type="entry name" value="ABC_transporter-like_ATP-bd"/>
</dbReference>
<comment type="similarity">
    <text evidence="1">Belongs to the ABC transporter superfamily.</text>
</comment>
<gene>
    <name evidence="6" type="ORF">BW425_24775</name>
</gene>
<dbReference type="GO" id="GO:0005524">
    <property type="term" value="F:ATP binding"/>
    <property type="evidence" value="ECO:0007669"/>
    <property type="project" value="UniProtKB-KW"/>
</dbReference>
<dbReference type="InterPro" id="IPR027417">
    <property type="entry name" value="P-loop_NTPase"/>
</dbReference>
<dbReference type="Gene3D" id="3.40.50.300">
    <property type="entry name" value="P-loop containing nucleotide triphosphate hydrolases"/>
    <property type="match status" value="1"/>
</dbReference>
<dbReference type="PANTHER" id="PTHR43335">
    <property type="entry name" value="ABC TRANSPORTER, ATP-BINDING PROTEIN"/>
    <property type="match status" value="1"/>
</dbReference>
<evidence type="ECO:0000313" key="6">
    <source>
        <dbReference type="EMBL" id="OUM46275.1"/>
    </source>
</evidence>
<reference evidence="6 7" key="1">
    <citation type="submission" date="2017-02" db="EMBL/GenBank/DDBJ databases">
        <title>Bacillus pseudomycoides isolate FSL K6-0042.</title>
        <authorList>
            <person name="Kovac J."/>
        </authorList>
    </citation>
    <scope>NUCLEOTIDE SEQUENCE [LARGE SCALE GENOMIC DNA]</scope>
    <source>
        <strain evidence="6 7">FSL K6-0042</strain>
    </source>
</reference>
<keyword evidence="4 6" id="KW-0067">ATP-binding</keyword>
<dbReference type="Pfam" id="PF00005">
    <property type="entry name" value="ABC_tran"/>
    <property type="match status" value="1"/>
</dbReference>
<dbReference type="SMART" id="SM00382">
    <property type="entry name" value="AAA"/>
    <property type="match status" value="1"/>
</dbReference>
<proteinExistence type="inferred from homology"/>
<keyword evidence="3" id="KW-0547">Nucleotide-binding</keyword>
<dbReference type="PROSITE" id="PS50893">
    <property type="entry name" value="ABC_TRANSPORTER_2"/>
    <property type="match status" value="1"/>
</dbReference>